<dbReference type="Proteomes" id="UP000019024">
    <property type="component" value="Chromosome"/>
</dbReference>
<sequence length="30" mass="3450">MVLETQVGNPARFRNWCQSISLLVRTETVT</sequence>
<proteinExistence type="predicted"/>
<gene>
    <name evidence="1" type="ORF">HALLA_14960</name>
</gene>
<dbReference type="KEGG" id="hlr:HALLA_14960"/>
<accession>W0JUP0</accession>
<keyword evidence="2" id="KW-1185">Reference proteome</keyword>
<protein>
    <submittedName>
        <fullName evidence="1">Uncharacterized protein</fullName>
    </submittedName>
</protein>
<name>W0JUP0_9EURY</name>
<dbReference type="AlphaFoldDB" id="W0JUP0"/>
<evidence type="ECO:0000313" key="1">
    <source>
        <dbReference type="EMBL" id="AHG01062.1"/>
    </source>
</evidence>
<evidence type="ECO:0000313" key="2">
    <source>
        <dbReference type="Proteomes" id="UP000019024"/>
    </source>
</evidence>
<organism evidence="1 2">
    <name type="scientific">Halostagnicola larsenii XH-48</name>
    <dbReference type="NCBI Taxonomy" id="797299"/>
    <lineage>
        <taxon>Archaea</taxon>
        <taxon>Methanobacteriati</taxon>
        <taxon>Methanobacteriota</taxon>
        <taxon>Stenosarchaea group</taxon>
        <taxon>Halobacteria</taxon>
        <taxon>Halobacteriales</taxon>
        <taxon>Natrialbaceae</taxon>
        <taxon>Halostagnicola</taxon>
    </lineage>
</organism>
<dbReference type="EMBL" id="CP007055">
    <property type="protein sequence ID" value="AHG01062.1"/>
    <property type="molecule type" value="Genomic_DNA"/>
</dbReference>
<dbReference type="HOGENOM" id="CLU_3401529_0_0_2"/>
<reference evidence="1 2" key="1">
    <citation type="submission" date="2014-01" db="EMBL/GenBank/DDBJ databases">
        <authorList>
            <consortium name="DOE Joint Genome Institute"/>
            <person name="Anderson I."/>
            <person name="Huntemann M."/>
            <person name="Han J."/>
            <person name="Chen A."/>
            <person name="Kyrpides N."/>
            <person name="Mavromatis K."/>
            <person name="Markowitz V."/>
            <person name="Palaniappan K."/>
            <person name="Ivanova N."/>
            <person name="Schaumberg A."/>
            <person name="Pati A."/>
            <person name="Liolios K."/>
            <person name="Nordberg H.P."/>
            <person name="Cantor M.N."/>
            <person name="Hua S.X."/>
            <person name="Woyke T."/>
        </authorList>
    </citation>
    <scope>NUCLEOTIDE SEQUENCE [LARGE SCALE GENOMIC DNA]</scope>
    <source>
        <strain evidence="1 2">XH-48</strain>
    </source>
</reference>